<accession>A0A645H0J1</accession>
<dbReference type="Pfam" id="PF01206">
    <property type="entry name" value="TusA"/>
    <property type="match status" value="1"/>
</dbReference>
<evidence type="ECO:0000313" key="2">
    <source>
        <dbReference type="EMBL" id="MPN32547.1"/>
    </source>
</evidence>
<sequence>MKTVDARGLSCPEPVLLTRKAVSQGLPMEVYVDHEVALENILRFCSKENLKAEFQKKEEYYLIHIEK</sequence>
<dbReference type="InterPro" id="IPR036868">
    <property type="entry name" value="TusA-like_sf"/>
</dbReference>
<protein>
    <recommendedName>
        <fullName evidence="1">UPF0033 domain-containing protein</fullName>
    </recommendedName>
</protein>
<evidence type="ECO:0000259" key="1">
    <source>
        <dbReference type="Pfam" id="PF01206"/>
    </source>
</evidence>
<name>A0A645H0J1_9ZZZZ</name>
<comment type="caution">
    <text evidence="2">The sequence shown here is derived from an EMBL/GenBank/DDBJ whole genome shotgun (WGS) entry which is preliminary data.</text>
</comment>
<organism evidence="2">
    <name type="scientific">bioreactor metagenome</name>
    <dbReference type="NCBI Taxonomy" id="1076179"/>
    <lineage>
        <taxon>unclassified sequences</taxon>
        <taxon>metagenomes</taxon>
        <taxon>ecological metagenomes</taxon>
    </lineage>
</organism>
<dbReference type="AlphaFoldDB" id="A0A645H0J1"/>
<dbReference type="Gene3D" id="3.30.110.40">
    <property type="entry name" value="TusA-like domain"/>
    <property type="match status" value="1"/>
</dbReference>
<dbReference type="EMBL" id="VSSQ01084620">
    <property type="protein sequence ID" value="MPN32547.1"/>
    <property type="molecule type" value="Genomic_DNA"/>
</dbReference>
<dbReference type="SUPFAM" id="SSF64307">
    <property type="entry name" value="SirA-like"/>
    <property type="match status" value="1"/>
</dbReference>
<feature type="domain" description="UPF0033" evidence="1">
    <location>
        <begin position="2"/>
        <end position="67"/>
    </location>
</feature>
<dbReference type="InterPro" id="IPR001455">
    <property type="entry name" value="TusA-like"/>
</dbReference>
<reference evidence="2" key="1">
    <citation type="submission" date="2019-08" db="EMBL/GenBank/DDBJ databases">
        <authorList>
            <person name="Kucharzyk K."/>
            <person name="Murdoch R.W."/>
            <person name="Higgins S."/>
            <person name="Loffler F."/>
        </authorList>
    </citation>
    <scope>NUCLEOTIDE SEQUENCE</scope>
</reference>
<proteinExistence type="predicted"/>
<gene>
    <name evidence="2" type="ORF">SDC9_180026</name>
</gene>